<keyword evidence="1" id="KW-1133">Transmembrane helix</keyword>
<organism evidence="2 3">
    <name type="scientific">Leptotrichia trevisanii</name>
    <dbReference type="NCBI Taxonomy" id="109328"/>
    <lineage>
        <taxon>Bacteria</taxon>
        <taxon>Fusobacteriati</taxon>
        <taxon>Fusobacteriota</taxon>
        <taxon>Fusobacteriia</taxon>
        <taxon>Fusobacteriales</taxon>
        <taxon>Leptotrichiaceae</taxon>
        <taxon>Leptotrichia</taxon>
    </lineage>
</organism>
<dbReference type="Proteomes" id="UP000422644">
    <property type="component" value="Chromosome"/>
</dbReference>
<feature type="transmembrane region" description="Helical" evidence="1">
    <location>
        <begin position="46"/>
        <end position="65"/>
    </location>
</feature>
<gene>
    <name evidence="2" type="ORF">JMUB3870_1921</name>
</gene>
<dbReference type="EMBL" id="AP019831">
    <property type="protein sequence ID" value="BBM45801.1"/>
    <property type="molecule type" value="Genomic_DNA"/>
</dbReference>
<feature type="transmembrane region" description="Helical" evidence="1">
    <location>
        <begin position="14"/>
        <end position="34"/>
    </location>
</feature>
<keyword evidence="1" id="KW-0472">Membrane</keyword>
<dbReference type="RefSeq" id="WP_155282996.1">
    <property type="nucleotide sequence ID" value="NZ_AP019831.1"/>
</dbReference>
<name>A0A510K4X2_9FUSO</name>
<proteinExistence type="predicted"/>
<evidence type="ECO:0000256" key="1">
    <source>
        <dbReference type="SAM" id="Phobius"/>
    </source>
</evidence>
<protein>
    <submittedName>
        <fullName evidence="2">Uncharacterized protein</fullName>
    </submittedName>
</protein>
<dbReference type="AlphaFoldDB" id="A0A510K4X2"/>
<keyword evidence="3" id="KW-1185">Reference proteome</keyword>
<reference evidence="2 3" key="1">
    <citation type="submission" date="2019-07" db="EMBL/GenBank/DDBJ databases">
        <title>Complete Genome Sequence of Leptotrichia trevisanii Strain JMUB3870.</title>
        <authorList>
            <person name="Watanabe S."/>
            <person name="Cui L."/>
        </authorList>
    </citation>
    <scope>NUCLEOTIDE SEQUENCE [LARGE SCALE GENOMIC DNA]</scope>
    <source>
        <strain evidence="2 3">JMUB3870</strain>
    </source>
</reference>
<dbReference type="OrthoDB" id="80291at2"/>
<keyword evidence="1" id="KW-0812">Transmembrane</keyword>
<accession>A0A510K4X2</accession>
<evidence type="ECO:0000313" key="3">
    <source>
        <dbReference type="Proteomes" id="UP000422644"/>
    </source>
</evidence>
<sequence>MVINNEGTKSLKQVSIIGISFLFFLVEILLLIMLSKNDDILNFRSLFWILHLALSIIFIFVYKRFFQESIGYYDVFIIIFPVVGIFLFFMDEIFSIWKVKKAIAEEVLGNNEVEEILQKLKKDYMVSEFDVMSSYDLLSSSNNDNKKKFLFSFESKDPKLKVEMLQRALQDENTEVIHYAATEVNKLDAGIQEKINNIEKEKIKETDKEEIKKLDYKIFKLYKSYVDSGLLFGEILNFYQNKTLEILKNLQISEKEREFFLIELYENMSNESDYENLLKDRISKYSESEIITKYLKFLYRQNRFEELINEYRKYEKMGNSQIEKPVFLEEILL</sequence>
<evidence type="ECO:0000313" key="2">
    <source>
        <dbReference type="EMBL" id="BBM45801.1"/>
    </source>
</evidence>
<feature type="transmembrane region" description="Helical" evidence="1">
    <location>
        <begin position="71"/>
        <end position="90"/>
    </location>
</feature>